<dbReference type="Pfam" id="PF06516">
    <property type="entry name" value="NUP"/>
    <property type="match status" value="1"/>
</dbReference>
<dbReference type="InterPro" id="IPR009486">
    <property type="entry name" value="Pur_nuclsid_perm"/>
</dbReference>
<proteinExistence type="predicted"/>
<reference evidence="1 2" key="1">
    <citation type="submission" date="2024-09" db="EMBL/GenBank/DDBJ databases">
        <title>Rethinking Asexuality: The Enigmatic Case of Functional Sexual Genes in Lepraria (Stereocaulaceae).</title>
        <authorList>
            <person name="Doellman M."/>
            <person name="Sun Y."/>
            <person name="Barcenas-Pena A."/>
            <person name="Lumbsch H.T."/>
            <person name="Grewe F."/>
        </authorList>
    </citation>
    <scope>NUCLEOTIDE SEQUENCE [LARGE SCALE GENOMIC DNA]</scope>
    <source>
        <strain evidence="1 2">Grewe 0041</strain>
    </source>
</reference>
<keyword evidence="2" id="KW-1185">Reference proteome</keyword>
<evidence type="ECO:0008006" key="3">
    <source>
        <dbReference type="Google" id="ProtNLM"/>
    </source>
</evidence>
<gene>
    <name evidence="1" type="ORF">ABVK25_010089</name>
</gene>
<dbReference type="PANTHER" id="PTHR38643">
    <property type="entry name" value="PURINE NUCLEOSIDE PERMEASE C285.05-RELATED"/>
    <property type="match status" value="1"/>
</dbReference>
<name>A0ABR4AVQ0_9LECA</name>
<comment type="caution">
    <text evidence="1">The sequence shown here is derived from an EMBL/GenBank/DDBJ whole genome shotgun (WGS) entry which is preliminary data.</text>
</comment>
<dbReference type="EMBL" id="JBHFEH010000060">
    <property type="protein sequence ID" value="KAL2049629.1"/>
    <property type="molecule type" value="Genomic_DNA"/>
</dbReference>
<organism evidence="1 2">
    <name type="scientific">Lepraria finkii</name>
    <dbReference type="NCBI Taxonomy" id="1340010"/>
    <lineage>
        <taxon>Eukaryota</taxon>
        <taxon>Fungi</taxon>
        <taxon>Dikarya</taxon>
        <taxon>Ascomycota</taxon>
        <taxon>Pezizomycotina</taxon>
        <taxon>Lecanoromycetes</taxon>
        <taxon>OSLEUM clade</taxon>
        <taxon>Lecanoromycetidae</taxon>
        <taxon>Lecanorales</taxon>
        <taxon>Lecanorineae</taxon>
        <taxon>Stereocaulaceae</taxon>
        <taxon>Lepraria</taxon>
    </lineage>
</organism>
<dbReference type="PANTHER" id="PTHR38643:SF1">
    <property type="entry name" value="PURINE NUCLEOSIDE PERMEASE C285.05-RELATED"/>
    <property type="match status" value="1"/>
</dbReference>
<dbReference type="Proteomes" id="UP001590951">
    <property type="component" value="Unassembled WGS sequence"/>
</dbReference>
<evidence type="ECO:0000313" key="1">
    <source>
        <dbReference type="EMBL" id="KAL2049629.1"/>
    </source>
</evidence>
<accession>A0ABR4AVQ0</accession>
<sequence length="198" mass="21760">MERDKHHFHHLSPHLQLFDLTKTYFLIAGMTGVNPFVATGSVMLARFEVQVALQYEIDIRDIGDSFTTGYIPYGTKVPTPAMYPQDFYGTEAVSLASKSILNDTTAAQSYRANYGFLPATTGPSIVACDGAISDVYYSGTILSEAFRNLTKLLTNGTDNYCATAQEDSAVLEPFMRATTAGFVDFARIIVMRTASDFD</sequence>
<protein>
    <recommendedName>
        <fullName evidence="3">Purine nucleoside permease</fullName>
    </recommendedName>
</protein>
<evidence type="ECO:0000313" key="2">
    <source>
        <dbReference type="Proteomes" id="UP001590951"/>
    </source>
</evidence>